<dbReference type="SMART" id="SM00636">
    <property type="entry name" value="Glyco_18"/>
    <property type="match status" value="1"/>
</dbReference>
<keyword evidence="8" id="KW-1185">Reference proteome</keyword>
<dbReference type="InterPro" id="IPR011583">
    <property type="entry name" value="Chitinase_II/V-like_cat"/>
</dbReference>
<name>A0A378I142_9GAMM</name>
<dbReference type="EC" id="3.2.1.14" evidence="2"/>
<comment type="catalytic activity">
    <reaction evidence="1">
        <text>Random endo-hydrolysis of N-acetyl-beta-D-glucosaminide (1-&gt;4)-beta-linkages in chitin and chitodextrins.</text>
        <dbReference type="EC" id="3.2.1.14"/>
    </reaction>
</comment>
<feature type="domain" description="GH18" evidence="6">
    <location>
        <begin position="541"/>
        <end position="846"/>
    </location>
</feature>
<keyword evidence="4 5" id="KW-0326">Glycosidase</keyword>
<evidence type="ECO:0000259" key="6">
    <source>
        <dbReference type="PROSITE" id="PS51910"/>
    </source>
</evidence>
<evidence type="ECO:0000256" key="3">
    <source>
        <dbReference type="ARBA" id="ARBA00022801"/>
    </source>
</evidence>
<dbReference type="AlphaFoldDB" id="A0A378I142"/>
<dbReference type="GO" id="GO:0005975">
    <property type="term" value="P:carbohydrate metabolic process"/>
    <property type="evidence" value="ECO:0007669"/>
    <property type="project" value="InterPro"/>
</dbReference>
<evidence type="ECO:0000256" key="2">
    <source>
        <dbReference type="ARBA" id="ARBA00012729"/>
    </source>
</evidence>
<gene>
    <name evidence="7" type="ORF">NCTC13315_01403</name>
</gene>
<dbReference type="RefSeq" id="WP_115302581.1">
    <property type="nucleotide sequence ID" value="NZ_CAAAHO010000001.1"/>
</dbReference>
<dbReference type="GO" id="GO:0006032">
    <property type="term" value="P:chitin catabolic process"/>
    <property type="evidence" value="ECO:0007669"/>
    <property type="project" value="TreeGrafter"/>
</dbReference>
<dbReference type="Gene3D" id="3.20.20.80">
    <property type="entry name" value="Glycosidases"/>
    <property type="match status" value="1"/>
</dbReference>
<accession>A0A378I142</accession>
<dbReference type="InterPro" id="IPR017853">
    <property type="entry name" value="GH"/>
</dbReference>
<dbReference type="InterPro" id="IPR001223">
    <property type="entry name" value="Glyco_hydro18_cat"/>
</dbReference>
<evidence type="ECO:0000256" key="1">
    <source>
        <dbReference type="ARBA" id="ARBA00000822"/>
    </source>
</evidence>
<dbReference type="CDD" id="cd00598">
    <property type="entry name" value="GH18_chitinase-like"/>
    <property type="match status" value="1"/>
</dbReference>
<keyword evidence="3 5" id="KW-0378">Hydrolase</keyword>
<dbReference type="GO" id="GO:0008843">
    <property type="term" value="F:endochitinase activity"/>
    <property type="evidence" value="ECO:0007669"/>
    <property type="project" value="UniProtKB-EC"/>
</dbReference>
<dbReference type="GO" id="GO:0008061">
    <property type="term" value="F:chitin binding"/>
    <property type="evidence" value="ECO:0007669"/>
    <property type="project" value="InterPro"/>
</dbReference>
<dbReference type="OrthoDB" id="5602993at2"/>
<sequence>MQYKKIFSYFVILFFVFVNTVFGNTKTIASPILTKIPGLSFTSSVGQLTVTNSSGKDIAVSTMLLSFSLDQAGIAGLWGAPWLNWQPYTSSYAKKDLASSDYRFVNQANLPNNLFQAGSSITVQYSPQPWNNQAVPENIELFHLSYTLSPVAINSSVSYSGGVNTLTITNASNAPIKLKGAQLKFNYGGQIGPSIWGAPWVNWTVGNSGPDYILNAGTAAQIPENGILTVSFAGDSKPITNISLWVQSDGDTTRQGSMKINIPAAPANVTANPKITLTGPSYPNGQLYTGSWGQPLTINNLQGGSYTLSTPDIQIPTQIYTASFSPNPVIVSGPNPVSVTLSYTTQKSLAKLSIMMPEAPELGIAAPVMTVQGPDFPTATKFSTNWGSSLQVCANGASTCCGISPGNYTLSFSNIYSSTDAFMASGFSNPVVLKANQDVKLPITYVPIPKGSFLVTISMSTQAKKTKQQNFIVSFTNSVGHIFTKNLVGGANSVSLPSNDTYTISAPNLNGKVATVTPPSITVTPTGAPNVSIKYTDSAPGHFVVYFGGWQGGLFNLNTNLPSNVTAVNLSFANITSNLQIDTAPSGWLTNIPAPNVTMQPSYVNWTVYKYNHPSTKVLLAIGGATYSAIWNNVLTAANAETIAQNIAKVINTTYPVYKGNISYPNDLIGQVTIDGVDLDVETGGRLSSAISNNIALLTTHLKKYLNPGKLITFAGFSVGADPNDSQCTVPESIHCGEDIPLLQSTGHLFDWVNVMAYDAGQKYATSLYQIAMANYAKYLPKSKLLLGLDIQLQWPGFSETAEQLAAKALWQKQNGYGGAMFWGVNVQNNPTQELEFITAISAALR</sequence>
<dbReference type="Proteomes" id="UP000254968">
    <property type="component" value="Unassembled WGS sequence"/>
</dbReference>
<dbReference type="PROSITE" id="PS51910">
    <property type="entry name" value="GH18_2"/>
    <property type="match status" value="1"/>
</dbReference>
<dbReference type="SUPFAM" id="SSF51445">
    <property type="entry name" value="(Trans)glycosidases"/>
    <property type="match status" value="1"/>
</dbReference>
<dbReference type="InterPro" id="IPR001579">
    <property type="entry name" value="Glyco_hydro_18_chit_AS"/>
</dbReference>
<dbReference type="GO" id="GO:0005576">
    <property type="term" value="C:extracellular region"/>
    <property type="evidence" value="ECO:0007669"/>
    <property type="project" value="TreeGrafter"/>
</dbReference>
<reference evidence="7 8" key="1">
    <citation type="submission" date="2018-06" db="EMBL/GenBank/DDBJ databases">
        <authorList>
            <consortium name="Pathogen Informatics"/>
            <person name="Doyle S."/>
        </authorList>
    </citation>
    <scope>NUCLEOTIDE SEQUENCE [LARGE SCALE GENOMIC DNA]</scope>
    <source>
        <strain evidence="7 8">NCTC13315</strain>
    </source>
</reference>
<evidence type="ECO:0000256" key="4">
    <source>
        <dbReference type="ARBA" id="ARBA00023295"/>
    </source>
</evidence>
<protein>
    <recommendedName>
        <fullName evidence="2">chitinase</fullName>
        <ecNumber evidence="2">3.2.1.14</ecNumber>
    </recommendedName>
</protein>
<dbReference type="PANTHER" id="PTHR11177:SF317">
    <property type="entry name" value="CHITINASE 12-RELATED"/>
    <property type="match status" value="1"/>
</dbReference>
<evidence type="ECO:0000313" key="7">
    <source>
        <dbReference type="EMBL" id="STX28869.1"/>
    </source>
</evidence>
<evidence type="ECO:0000313" key="8">
    <source>
        <dbReference type="Proteomes" id="UP000254968"/>
    </source>
</evidence>
<proteinExistence type="predicted"/>
<dbReference type="EMBL" id="UGNV01000001">
    <property type="protein sequence ID" value="STX28869.1"/>
    <property type="molecule type" value="Genomic_DNA"/>
</dbReference>
<dbReference type="InterPro" id="IPR050314">
    <property type="entry name" value="Glycosyl_Hydrlase_18"/>
</dbReference>
<evidence type="ECO:0000256" key="5">
    <source>
        <dbReference type="RuleBase" id="RU000489"/>
    </source>
</evidence>
<organism evidence="7 8">
    <name type="scientific">Legionella beliardensis</name>
    <dbReference type="NCBI Taxonomy" id="91822"/>
    <lineage>
        <taxon>Bacteria</taxon>
        <taxon>Pseudomonadati</taxon>
        <taxon>Pseudomonadota</taxon>
        <taxon>Gammaproteobacteria</taxon>
        <taxon>Legionellales</taxon>
        <taxon>Legionellaceae</taxon>
        <taxon>Legionella</taxon>
    </lineage>
</organism>
<dbReference type="Pfam" id="PF00704">
    <property type="entry name" value="Glyco_hydro_18"/>
    <property type="match status" value="1"/>
</dbReference>
<dbReference type="PROSITE" id="PS01095">
    <property type="entry name" value="GH18_1"/>
    <property type="match status" value="1"/>
</dbReference>
<dbReference type="PANTHER" id="PTHR11177">
    <property type="entry name" value="CHITINASE"/>
    <property type="match status" value="1"/>
</dbReference>